<accession>A0A1M5HFM4</accession>
<dbReference type="EMBL" id="LT670818">
    <property type="protein sequence ID" value="SHG14678.1"/>
    <property type="molecule type" value="Genomic_DNA"/>
</dbReference>
<sequence length="153" mass="17004">MAIWDSSTKWRQGHLLPKQALSELGLLTGDNSESTIAIVISHDCDLSQAPDTEPMIEIIVGRKVGKVDGNYTFAKNTRRLHLECSSGSTIILIDISATAKMAIPKNSLLQHDPDSHVRLFYEELVILQRWLVARYQRSAFADGVGRSGQELTE</sequence>
<evidence type="ECO:0000313" key="1">
    <source>
        <dbReference type="EMBL" id="SHG14678.1"/>
    </source>
</evidence>
<gene>
    <name evidence="1" type="ORF">SAMN05444169_0791</name>
</gene>
<protein>
    <submittedName>
        <fullName evidence="1">Uncharacterized protein</fullName>
    </submittedName>
</protein>
<dbReference type="RefSeq" id="WP_154073050.1">
    <property type="nucleotide sequence ID" value="NZ_LT670818.1"/>
</dbReference>
<organism evidence="1 2">
    <name type="scientific">Bradyrhizobium erythrophlei</name>
    <dbReference type="NCBI Taxonomy" id="1437360"/>
    <lineage>
        <taxon>Bacteria</taxon>
        <taxon>Pseudomonadati</taxon>
        <taxon>Pseudomonadota</taxon>
        <taxon>Alphaproteobacteria</taxon>
        <taxon>Hyphomicrobiales</taxon>
        <taxon>Nitrobacteraceae</taxon>
        <taxon>Bradyrhizobium</taxon>
    </lineage>
</organism>
<dbReference type="OrthoDB" id="583587at2"/>
<dbReference type="Proteomes" id="UP000190675">
    <property type="component" value="Chromosome I"/>
</dbReference>
<reference evidence="1 2" key="1">
    <citation type="submission" date="2016-11" db="EMBL/GenBank/DDBJ databases">
        <authorList>
            <person name="Jaros S."/>
            <person name="Januszkiewicz K."/>
            <person name="Wedrychowicz H."/>
        </authorList>
    </citation>
    <scope>NUCLEOTIDE SEQUENCE [LARGE SCALE GENOMIC DNA]</scope>
    <source>
        <strain evidence="1 2">GAS242</strain>
    </source>
</reference>
<proteinExistence type="predicted"/>
<name>A0A1M5HFM4_9BRAD</name>
<evidence type="ECO:0000313" key="2">
    <source>
        <dbReference type="Proteomes" id="UP000190675"/>
    </source>
</evidence>
<dbReference type="AlphaFoldDB" id="A0A1M5HFM4"/>